<dbReference type="OrthoDB" id="9945848at2"/>
<dbReference type="HOGENOM" id="CLU_2425231_0_0_11"/>
<feature type="signal peptide" evidence="1">
    <location>
        <begin position="1"/>
        <end position="24"/>
    </location>
</feature>
<evidence type="ECO:0000256" key="1">
    <source>
        <dbReference type="SAM" id="SignalP"/>
    </source>
</evidence>
<dbReference type="STRING" id="679197.HMPREF9336_03229"/>
<comment type="caution">
    <text evidence="2">The sequence shown here is derived from an EMBL/GenBank/DDBJ whole genome shotgun (WGS) entry which is preliminary data.</text>
</comment>
<name>E5XUQ7_SEGRC</name>
<protein>
    <submittedName>
        <fullName evidence="2">Uncharacterized protein</fullName>
    </submittedName>
</protein>
<sequence length="92" mass="9752">MPKIAIPGLLAGVALAFSPAAALADPDDGGEGGGRSYPCPNGQFWYPQYDQCVVMCKPGFDHISGPEACDKIPTAYRDSQRRLGEQRVPVSA</sequence>
<feature type="chain" id="PRO_5003203065" evidence="1">
    <location>
        <begin position="25"/>
        <end position="92"/>
    </location>
</feature>
<dbReference type="EMBL" id="ACZI02000001">
    <property type="protein sequence ID" value="EFV11895.1"/>
    <property type="molecule type" value="Genomic_DNA"/>
</dbReference>
<dbReference type="RefSeq" id="WP_007472068.1">
    <property type="nucleotide sequence ID" value="NZ_KI391953.1"/>
</dbReference>
<organism evidence="2 3">
    <name type="scientific">Segniliparus rugosus (strain ATCC BAA-974 / DSM 45345 / CCUG 50838 / CIP 108380 / JCM 13579 / CDC 945)</name>
    <dbReference type="NCBI Taxonomy" id="679197"/>
    <lineage>
        <taxon>Bacteria</taxon>
        <taxon>Bacillati</taxon>
        <taxon>Actinomycetota</taxon>
        <taxon>Actinomycetes</taxon>
        <taxon>Mycobacteriales</taxon>
        <taxon>Segniliparaceae</taxon>
        <taxon>Segniliparus</taxon>
    </lineage>
</organism>
<evidence type="ECO:0000313" key="3">
    <source>
        <dbReference type="Proteomes" id="UP000004816"/>
    </source>
</evidence>
<keyword evidence="1" id="KW-0732">Signal</keyword>
<proteinExistence type="predicted"/>
<reference evidence="2 3" key="1">
    <citation type="journal article" date="2011" name="Stand. Genomic Sci.">
        <title>High quality draft genome sequence of Segniliparus rugosus CDC 945(T)= (ATCC BAA-974(T)).</title>
        <authorList>
            <person name="Earl A.M."/>
            <person name="Desjardins C.A."/>
            <person name="Fitzgerald M.G."/>
            <person name="Arachchi H.M."/>
            <person name="Zeng Q."/>
            <person name="Mehta T."/>
            <person name="Griggs A."/>
            <person name="Birren B.W."/>
            <person name="Toney N.C."/>
            <person name="Carr J."/>
            <person name="Posey J."/>
            <person name="Butler W.R."/>
        </authorList>
    </citation>
    <scope>NUCLEOTIDE SEQUENCE [LARGE SCALE GENOMIC DNA]</scope>
    <source>
        <strain evidence="3">ATCC BAA-974 / DSM 45345 / CCUG 50838 / CIP 108380 / JCM 13579 / CDC 945</strain>
    </source>
</reference>
<dbReference type="AlphaFoldDB" id="E5XUQ7"/>
<keyword evidence="3" id="KW-1185">Reference proteome</keyword>
<evidence type="ECO:0000313" key="2">
    <source>
        <dbReference type="EMBL" id="EFV11895.1"/>
    </source>
</evidence>
<dbReference type="Proteomes" id="UP000004816">
    <property type="component" value="Unassembled WGS sequence"/>
</dbReference>
<gene>
    <name evidence="2" type="ORF">HMPREF9336_03229</name>
</gene>
<accession>E5XUQ7</accession>